<protein>
    <recommendedName>
        <fullName evidence="5">RING-type domain-containing protein</fullName>
    </recommendedName>
</protein>
<dbReference type="EMBL" id="FN653026">
    <property type="protein sequence ID" value="CBY07546.1"/>
    <property type="molecule type" value="Genomic_DNA"/>
</dbReference>
<dbReference type="GO" id="GO:0008270">
    <property type="term" value="F:zinc ion binding"/>
    <property type="evidence" value="ECO:0007669"/>
    <property type="project" value="UniProtKB-KW"/>
</dbReference>
<evidence type="ECO:0000256" key="3">
    <source>
        <dbReference type="ARBA" id="ARBA00022833"/>
    </source>
</evidence>
<feature type="domain" description="RING-type" evidence="5">
    <location>
        <begin position="94"/>
        <end position="136"/>
    </location>
</feature>
<dbReference type="Proteomes" id="UP000001307">
    <property type="component" value="Unassembled WGS sequence"/>
</dbReference>
<evidence type="ECO:0000256" key="4">
    <source>
        <dbReference type="PROSITE-ProRule" id="PRU00175"/>
    </source>
</evidence>
<evidence type="ECO:0000313" key="7">
    <source>
        <dbReference type="Proteomes" id="UP000001307"/>
    </source>
</evidence>
<keyword evidence="7" id="KW-1185">Reference proteome</keyword>
<dbReference type="InterPro" id="IPR013083">
    <property type="entry name" value="Znf_RING/FYVE/PHD"/>
</dbReference>
<keyword evidence="3" id="KW-0862">Zinc</keyword>
<dbReference type="AlphaFoldDB" id="E4X614"/>
<proteinExistence type="predicted"/>
<evidence type="ECO:0000259" key="5">
    <source>
        <dbReference type="PROSITE" id="PS50089"/>
    </source>
</evidence>
<accession>E4X614</accession>
<dbReference type="PANTHER" id="PTHR47662">
    <property type="entry name" value="RING-TYPE DOMAIN-CONTAINING PROTEIN"/>
    <property type="match status" value="1"/>
</dbReference>
<sequence>MNEGKNDILYFCHACKTYEDTHINWSCMNCGKAAFIEAVPKKPSSLFDELIKLPRIQSTEILVAELVKIVEGLQKITFRDYFLENEALNFPRDCSICLNPFVNEEELVKLKNCEHIFHKVCVVNAVKYCDACPLCKRPAISSA</sequence>
<dbReference type="InterPro" id="IPR001841">
    <property type="entry name" value="Znf_RING"/>
</dbReference>
<gene>
    <name evidence="6" type="ORF">GSOID_T00002528001</name>
</gene>
<dbReference type="PANTHER" id="PTHR47662:SF1">
    <property type="entry name" value="RING-TYPE DOMAIN-CONTAINING PROTEIN"/>
    <property type="match status" value="1"/>
</dbReference>
<dbReference type="Gene3D" id="3.30.40.10">
    <property type="entry name" value="Zinc/RING finger domain, C3HC4 (zinc finger)"/>
    <property type="match status" value="1"/>
</dbReference>
<evidence type="ECO:0000256" key="2">
    <source>
        <dbReference type="ARBA" id="ARBA00022771"/>
    </source>
</evidence>
<keyword evidence="1" id="KW-0479">Metal-binding</keyword>
<reference evidence="6" key="1">
    <citation type="journal article" date="2010" name="Science">
        <title>Plasticity of animal genome architecture unmasked by rapid evolution of a pelagic tunicate.</title>
        <authorList>
            <person name="Denoeud F."/>
            <person name="Henriet S."/>
            <person name="Mungpakdee S."/>
            <person name="Aury J.M."/>
            <person name="Da Silva C."/>
            <person name="Brinkmann H."/>
            <person name="Mikhaleva J."/>
            <person name="Olsen L.C."/>
            <person name="Jubin C."/>
            <person name="Canestro C."/>
            <person name="Bouquet J.M."/>
            <person name="Danks G."/>
            <person name="Poulain J."/>
            <person name="Campsteijn C."/>
            <person name="Adamski M."/>
            <person name="Cross I."/>
            <person name="Yadetie F."/>
            <person name="Muffato M."/>
            <person name="Louis A."/>
            <person name="Butcher S."/>
            <person name="Tsagkogeorga G."/>
            <person name="Konrad A."/>
            <person name="Singh S."/>
            <person name="Jensen M.F."/>
            <person name="Cong E.H."/>
            <person name="Eikeseth-Otteraa H."/>
            <person name="Noel B."/>
            <person name="Anthouard V."/>
            <person name="Porcel B.M."/>
            <person name="Kachouri-Lafond R."/>
            <person name="Nishino A."/>
            <person name="Ugolini M."/>
            <person name="Chourrout P."/>
            <person name="Nishida H."/>
            <person name="Aasland R."/>
            <person name="Huzurbazar S."/>
            <person name="Westhof E."/>
            <person name="Delsuc F."/>
            <person name="Lehrach H."/>
            <person name="Reinhardt R."/>
            <person name="Weissenbach J."/>
            <person name="Roy S.W."/>
            <person name="Artiguenave F."/>
            <person name="Postlethwait J.H."/>
            <person name="Manak J.R."/>
            <person name="Thompson E.M."/>
            <person name="Jaillon O."/>
            <person name="Du Pasquier L."/>
            <person name="Boudinot P."/>
            <person name="Liberles D.A."/>
            <person name="Volff J.N."/>
            <person name="Philippe H."/>
            <person name="Lenhard B."/>
            <person name="Roest Crollius H."/>
            <person name="Wincker P."/>
            <person name="Chourrout D."/>
        </authorList>
    </citation>
    <scope>NUCLEOTIDE SEQUENCE [LARGE SCALE GENOMIC DNA]</scope>
</reference>
<evidence type="ECO:0000313" key="6">
    <source>
        <dbReference type="EMBL" id="CBY07546.1"/>
    </source>
</evidence>
<name>E4X614_OIKDI</name>
<dbReference type="SUPFAM" id="SSF57850">
    <property type="entry name" value="RING/U-box"/>
    <property type="match status" value="1"/>
</dbReference>
<organism evidence="6">
    <name type="scientific">Oikopleura dioica</name>
    <name type="common">Tunicate</name>
    <dbReference type="NCBI Taxonomy" id="34765"/>
    <lineage>
        <taxon>Eukaryota</taxon>
        <taxon>Metazoa</taxon>
        <taxon>Chordata</taxon>
        <taxon>Tunicata</taxon>
        <taxon>Appendicularia</taxon>
        <taxon>Copelata</taxon>
        <taxon>Oikopleuridae</taxon>
        <taxon>Oikopleura</taxon>
    </lineage>
</organism>
<dbReference type="Pfam" id="PF13639">
    <property type="entry name" value="zf-RING_2"/>
    <property type="match status" value="1"/>
</dbReference>
<dbReference type="PROSITE" id="PS50089">
    <property type="entry name" value="ZF_RING_2"/>
    <property type="match status" value="1"/>
</dbReference>
<dbReference type="SMART" id="SM00184">
    <property type="entry name" value="RING"/>
    <property type="match status" value="1"/>
</dbReference>
<dbReference type="InParanoid" id="E4X614"/>
<evidence type="ECO:0000256" key="1">
    <source>
        <dbReference type="ARBA" id="ARBA00022723"/>
    </source>
</evidence>
<dbReference type="OrthoDB" id="290834at2759"/>
<keyword evidence="2 4" id="KW-0863">Zinc-finger</keyword>